<gene>
    <name evidence="3" type="ORF">EDD63_10254</name>
</gene>
<dbReference type="PANTHER" id="PTHR33392">
    <property type="entry name" value="POLYISOPRENYL-TEICHOIC ACID--PEPTIDOGLYCAN TEICHOIC ACID TRANSFERASE TAGU"/>
    <property type="match status" value="1"/>
</dbReference>
<name>A0A4R8A5W2_9FIRM</name>
<comment type="caution">
    <text evidence="3">The sequence shown here is derived from an EMBL/GenBank/DDBJ whole genome shotgun (WGS) entry which is preliminary data.</text>
</comment>
<dbReference type="AlphaFoldDB" id="A0A4R8A5W2"/>
<dbReference type="NCBIfam" id="TIGR00350">
    <property type="entry name" value="lytR_cpsA_psr"/>
    <property type="match status" value="1"/>
</dbReference>
<accession>A0A4R8A5W2</accession>
<dbReference type="InterPro" id="IPR050922">
    <property type="entry name" value="LytR/CpsA/Psr_CW_biosynth"/>
</dbReference>
<dbReference type="OrthoDB" id="27330at2"/>
<reference evidence="3 4" key="1">
    <citation type="submission" date="2019-03" db="EMBL/GenBank/DDBJ databases">
        <title>Genomic Encyclopedia of Type Strains, Phase IV (KMG-IV): sequencing the most valuable type-strain genomes for metagenomic binning, comparative biology and taxonomic classification.</title>
        <authorList>
            <person name="Goeker M."/>
        </authorList>
    </citation>
    <scope>NUCLEOTIDE SEQUENCE [LARGE SCALE GENOMIC DNA]</scope>
    <source>
        <strain evidence="3 4">DSM 28867</strain>
    </source>
</reference>
<dbReference type="PANTHER" id="PTHR33392:SF6">
    <property type="entry name" value="POLYISOPRENYL-TEICHOIC ACID--PEPTIDOGLYCAN TEICHOIC ACID TRANSFERASE TAGU"/>
    <property type="match status" value="1"/>
</dbReference>
<dbReference type="Pfam" id="PF03816">
    <property type="entry name" value="LytR_cpsA_psr"/>
    <property type="match status" value="1"/>
</dbReference>
<comment type="similarity">
    <text evidence="1">Belongs to the LytR/CpsA/Psr (LCP) family.</text>
</comment>
<dbReference type="EMBL" id="SODD01000002">
    <property type="protein sequence ID" value="TDW26033.1"/>
    <property type="molecule type" value="Genomic_DNA"/>
</dbReference>
<evidence type="ECO:0000313" key="4">
    <source>
        <dbReference type="Proteomes" id="UP000294743"/>
    </source>
</evidence>
<organism evidence="3 4">
    <name type="scientific">Breznakia blatticola</name>
    <dbReference type="NCBI Taxonomy" id="1754012"/>
    <lineage>
        <taxon>Bacteria</taxon>
        <taxon>Bacillati</taxon>
        <taxon>Bacillota</taxon>
        <taxon>Erysipelotrichia</taxon>
        <taxon>Erysipelotrichales</taxon>
        <taxon>Erysipelotrichaceae</taxon>
        <taxon>Breznakia</taxon>
    </lineage>
</organism>
<dbReference type="Gene3D" id="3.40.630.190">
    <property type="entry name" value="LCP protein"/>
    <property type="match status" value="1"/>
</dbReference>
<keyword evidence="4" id="KW-1185">Reference proteome</keyword>
<sequence length="281" mass="31687">MKVMKRIGKILIVFLLLVACVYGIYKVRVSTSGNLNVLIVGVDAREGESVSRSDSLLLAHVNKDHKIVDLISIPRDSYVYIPAVEREDKINHAHAYAGIEGTIETVELLFDIKIDKYVEVDFTKMISLVDTLDGIDLTPTATFCEQDENDQADSYCFTEGVKEHMDGKNALAYARHRKSDSDFARAGRQQEVIKAMVSTVKSAGVPKMFNFYQDVTKISDTDFGLWDITGYADMAFHEFSLNQSVAEGVGGLFYEPYAGQESWLFYIDETWLEQTKEMLQE</sequence>
<proteinExistence type="inferred from homology"/>
<dbReference type="RefSeq" id="WP_134167599.1">
    <property type="nucleotide sequence ID" value="NZ_SODD01000002.1"/>
</dbReference>
<protein>
    <submittedName>
        <fullName evidence="3">LytR family transcriptional attenuator</fullName>
    </submittedName>
</protein>
<evidence type="ECO:0000259" key="2">
    <source>
        <dbReference type="Pfam" id="PF03816"/>
    </source>
</evidence>
<evidence type="ECO:0000313" key="3">
    <source>
        <dbReference type="EMBL" id="TDW26033.1"/>
    </source>
</evidence>
<dbReference type="Proteomes" id="UP000294743">
    <property type="component" value="Unassembled WGS sequence"/>
</dbReference>
<dbReference type="InterPro" id="IPR004474">
    <property type="entry name" value="LytR_CpsA_psr"/>
</dbReference>
<evidence type="ECO:0000256" key="1">
    <source>
        <dbReference type="ARBA" id="ARBA00006068"/>
    </source>
</evidence>
<dbReference type="PROSITE" id="PS51257">
    <property type="entry name" value="PROKAR_LIPOPROTEIN"/>
    <property type="match status" value="1"/>
</dbReference>
<feature type="domain" description="Cell envelope-related transcriptional attenuator" evidence="2">
    <location>
        <begin position="52"/>
        <end position="201"/>
    </location>
</feature>